<proteinExistence type="predicted"/>
<comment type="caution">
    <text evidence="2">The sequence shown here is derived from an EMBL/GenBank/DDBJ whole genome shotgun (WGS) entry which is preliminary data.</text>
</comment>
<organism evidence="2 3">
    <name type="scientific">Grifola frondosa</name>
    <name type="common">Maitake</name>
    <name type="synonym">Polyporus frondosus</name>
    <dbReference type="NCBI Taxonomy" id="5627"/>
    <lineage>
        <taxon>Eukaryota</taxon>
        <taxon>Fungi</taxon>
        <taxon>Dikarya</taxon>
        <taxon>Basidiomycota</taxon>
        <taxon>Agaricomycotina</taxon>
        <taxon>Agaricomycetes</taxon>
        <taxon>Polyporales</taxon>
        <taxon>Grifolaceae</taxon>
        <taxon>Grifola</taxon>
    </lineage>
</organism>
<evidence type="ECO:0000313" key="2">
    <source>
        <dbReference type="EMBL" id="OBZ73759.1"/>
    </source>
</evidence>
<evidence type="ECO:0000313" key="3">
    <source>
        <dbReference type="Proteomes" id="UP000092993"/>
    </source>
</evidence>
<dbReference type="OMA" id="SAWQVTH"/>
<feature type="region of interest" description="Disordered" evidence="1">
    <location>
        <begin position="36"/>
        <end position="136"/>
    </location>
</feature>
<keyword evidence="3" id="KW-1185">Reference proteome</keyword>
<accession>A0A1C7MBH9</accession>
<feature type="compositionally biased region" description="Polar residues" evidence="1">
    <location>
        <begin position="104"/>
        <end position="121"/>
    </location>
</feature>
<name>A0A1C7MBH9_GRIFR</name>
<evidence type="ECO:0000256" key="1">
    <source>
        <dbReference type="SAM" id="MobiDB-lite"/>
    </source>
</evidence>
<dbReference type="AlphaFoldDB" id="A0A1C7MBH9"/>
<feature type="compositionally biased region" description="Polar residues" evidence="1">
    <location>
        <begin position="36"/>
        <end position="49"/>
    </location>
</feature>
<reference evidence="2 3" key="1">
    <citation type="submission" date="2016-03" db="EMBL/GenBank/DDBJ databases">
        <title>Whole genome sequencing of Grifola frondosa 9006-11.</title>
        <authorList>
            <person name="Min B."/>
            <person name="Park H."/>
            <person name="Kim J.-G."/>
            <person name="Cho H."/>
            <person name="Oh Y.-L."/>
            <person name="Kong W.-S."/>
            <person name="Choi I.-G."/>
        </authorList>
    </citation>
    <scope>NUCLEOTIDE SEQUENCE [LARGE SCALE GENOMIC DNA]</scope>
    <source>
        <strain evidence="2 3">9006-11</strain>
    </source>
</reference>
<protein>
    <submittedName>
        <fullName evidence="2">Uncharacterized protein</fullName>
    </submittedName>
</protein>
<dbReference type="STRING" id="5627.A0A1C7MBH9"/>
<gene>
    <name evidence="2" type="ORF">A0H81_06360</name>
</gene>
<dbReference type="EMBL" id="LUGG01000006">
    <property type="protein sequence ID" value="OBZ73759.1"/>
    <property type="molecule type" value="Genomic_DNA"/>
</dbReference>
<dbReference type="Proteomes" id="UP000092993">
    <property type="component" value="Unassembled WGS sequence"/>
</dbReference>
<sequence>MPSQSDLIQFMMQGPHMGLPVTSQFTTQQGGQWYDQSQGWNYSQQSQPNRGAWRGGFNDRGRGGGHGSYGNSRNAGYTGGRGFEQQDTDAITLAGEDPGDEDTSSASWQISADTQLRNGQSEVRHPESSVGGQGRMQKVGEKWVFVRASEAA</sequence>